<dbReference type="Proteomes" id="UP000195080">
    <property type="component" value="Chromosome"/>
</dbReference>
<gene>
    <name evidence="1" type="ORF">A5866_001734</name>
</gene>
<evidence type="ECO:0000313" key="2">
    <source>
        <dbReference type="Proteomes" id="UP000195080"/>
    </source>
</evidence>
<dbReference type="EMBL" id="CP147248">
    <property type="protein sequence ID" value="WYJ86650.1"/>
    <property type="molecule type" value="Genomic_DNA"/>
</dbReference>
<sequence>MIKLLRKRTYGQKRTLDGLVDVLTTILSCL</sequence>
<evidence type="ECO:0008006" key="3">
    <source>
        <dbReference type="Google" id="ProtNLM"/>
    </source>
</evidence>
<keyword evidence="2" id="KW-1185">Reference proteome</keyword>
<evidence type="ECO:0000313" key="1">
    <source>
        <dbReference type="EMBL" id="WYJ86650.1"/>
    </source>
</evidence>
<organism evidence="1 2">
    <name type="scientific">Candidatus Enterococcus lemimoniae</name>
    <dbReference type="NCBI Taxonomy" id="1834167"/>
    <lineage>
        <taxon>Bacteria</taxon>
        <taxon>Bacillati</taxon>
        <taxon>Bacillota</taxon>
        <taxon>Bacilli</taxon>
        <taxon>Lactobacillales</taxon>
        <taxon>Enterococcaceae</taxon>
        <taxon>Enterococcus</taxon>
    </lineage>
</organism>
<reference evidence="2" key="1">
    <citation type="submission" date="2017-05" db="EMBL/GenBank/DDBJ databases">
        <title>The Genome Sequence of EEnterococcus faecalis 9F2_4866.</title>
        <authorList>
            <consortium name="The Broad Institute Genomics Platform"/>
            <consortium name="The Broad Institute Genomic Center for Infectious Diseases"/>
            <person name="Earl A."/>
            <person name="Manson A."/>
            <person name="Schwartman J."/>
            <person name="Gilmore M."/>
            <person name="Abouelleil A."/>
            <person name="Cao P."/>
            <person name="Chapman S."/>
            <person name="Cusick C."/>
            <person name="Shea T."/>
            <person name="Young S."/>
            <person name="Neafsey D."/>
            <person name="Nusbaum C."/>
            <person name="Birren B."/>
        </authorList>
    </citation>
    <scope>NUCLEOTIDE SEQUENCE [LARGE SCALE GENOMIC DNA]</scope>
    <source>
        <strain evidence="2">12C11_DIV0727</strain>
    </source>
</reference>
<accession>A0ABZ2T5I8</accession>
<protein>
    <recommendedName>
        <fullName evidence="3">Transposase</fullName>
    </recommendedName>
</protein>
<name>A0ABZ2T5I8_9ENTE</name>
<proteinExistence type="predicted"/>